<dbReference type="Gene3D" id="2.40.170.20">
    <property type="entry name" value="TonB-dependent receptor, beta-barrel domain"/>
    <property type="match status" value="1"/>
</dbReference>
<feature type="chain" id="PRO_5033021372" evidence="12">
    <location>
        <begin position="23"/>
        <end position="658"/>
    </location>
</feature>
<dbReference type="InterPro" id="IPR012910">
    <property type="entry name" value="Plug_dom"/>
</dbReference>
<dbReference type="PANTHER" id="PTHR30069:SF29">
    <property type="entry name" value="HEMOGLOBIN AND HEMOGLOBIN-HAPTOGLOBIN-BINDING PROTEIN 1-RELATED"/>
    <property type="match status" value="1"/>
</dbReference>
<dbReference type="CDD" id="cd01347">
    <property type="entry name" value="ligand_gated_channel"/>
    <property type="match status" value="1"/>
</dbReference>
<dbReference type="EMBL" id="DSBW01000072">
    <property type="protein sequence ID" value="HED30670.1"/>
    <property type="molecule type" value="Genomic_DNA"/>
</dbReference>
<dbReference type="GO" id="GO:0009279">
    <property type="term" value="C:cell outer membrane"/>
    <property type="evidence" value="ECO:0007669"/>
    <property type="project" value="UniProtKB-SubCell"/>
</dbReference>
<evidence type="ECO:0000256" key="9">
    <source>
        <dbReference type="ARBA" id="ARBA00023237"/>
    </source>
</evidence>
<evidence type="ECO:0000259" key="14">
    <source>
        <dbReference type="Pfam" id="PF07715"/>
    </source>
</evidence>
<keyword evidence="6 11" id="KW-0798">TonB box</keyword>
<comment type="subcellular location">
    <subcellularLocation>
        <location evidence="1 10">Cell outer membrane</location>
        <topology evidence="1 10">Multi-pass membrane protein</topology>
    </subcellularLocation>
</comment>
<evidence type="ECO:0000256" key="5">
    <source>
        <dbReference type="ARBA" id="ARBA00022729"/>
    </source>
</evidence>
<evidence type="ECO:0000259" key="13">
    <source>
        <dbReference type="Pfam" id="PF00593"/>
    </source>
</evidence>
<dbReference type="PROSITE" id="PS52016">
    <property type="entry name" value="TONB_DEPENDENT_REC_3"/>
    <property type="match status" value="1"/>
</dbReference>
<dbReference type="Pfam" id="PF07715">
    <property type="entry name" value="Plug"/>
    <property type="match status" value="1"/>
</dbReference>
<proteinExistence type="inferred from homology"/>
<keyword evidence="8 15" id="KW-0675">Receptor</keyword>
<evidence type="ECO:0000256" key="8">
    <source>
        <dbReference type="ARBA" id="ARBA00023170"/>
    </source>
</evidence>
<keyword evidence="2 10" id="KW-0813">Transport</keyword>
<evidence type="ECO:0000256" key="2">
    <source>
        <dbReference type="ARBA" id="ARBA00022448"/>
    </source>
</evidence>
<keyword evidence="9 10" id="KW-0998">Cell outer membrane</keyword>
<dbReference type="PANTHER" id="PTHR30069">
    <property type="entry name" value="TONB-DEPENDENT OUTER MEMBRANE RECEPTOR"/>
    <property type="match status" value="1"/>
</dbReference>
<keyword evidence="5 12" id="KW-0732">Signal</keyword>
<dbReference type="Proteomes" id="UP000886335">
    <property type="component" value="Unassembled WGS sequence"/>
</dbReference>
<dbReference type="GO" id="GO:0015344">
    <property type="term" value="F:siderophore uptake transmembrane transporter activity"/>
    <property type="evidence" value="ECO:0007669"/>
    <property type="project" value="TreeGrafter"/>
</dbReference>
<gene>
    <name evidence="15" type="ORF">ENN50_03050</name>
</gene>
<evidence type="ECO:0000256" key="1">
    <source>
        <dbReference type="ARBA" id="ARBA00004571"/>
    </source>
</evidence>
<organism evidence="15">
    <name type="scientific">Prosthecochloris aestuarii</name>
    <dbReference type="NCBI Taxonomy" id="1102"/>
    <lineage>
        <taxon>Bacteria</taxon>
        <taxon>Pseudomonadati</taxon>
        <taxon>Chlorobiota</taxon>
        <taxon>Chlorobiia</taxon>
        <taxon>Chlorobiales</taxon>
        <taxon>Chlorobiaceae</taxon>
        <taxon>Prosthecochloris</taxon>
    </lineage>
</organism>
<keyword evidence="3 10" id="KW-1134">Transmembrane beta strand</keyword>
<comment type="caution">
    <text evidence="15">The sequence shown here is derived from an EMBL/GenBank/DDBJ whole genome shotgun (WGS) entry which is preliminary data.</text>
</comment>
<evidence type="ECO:0000256" key="7">
    <source>
        <dbReference type="ARBA" id="ARBA00023136"/>
    </source>
</evidence>
<evidence type="ECO:0000256" key="3">
    <source>
        <dbReference type="ARBA" id="ARBA00022452"/>
    </source>
</evidence>
<dbReference type="InterPro" id="IPR000531">
    <property type="entry name" value="Beta-barrel_TonB"/>
</dbReference>
<dbReference type="InterPro" id="IPR037066">
    <property type="entry name" value="Plug_dom_sf"/>
</dbReference>
<feature type="signal peptide" evidence="12">
    <location>
        <begin position="1"/>
        <end position="22"/>
    </location>
</feature>
<dbReference type="InterPro" id="IPR036942">
    <property type="entry name" value="Beta-barrel_TonB_sf"/>
</dbReference>
<dbReference type="Pfam" id="PF00593">
    <property type="entry name" value="TonB_dep_Rec_b-barrel"/>
    <property type="match status" value="1"/>
</dbReference>
<dbReference type="GO" id="GO:0044718">
    <property type="term" value="P:siderophore transmembrane transport"/>
    <property type="evidence" value="ECO:0007669"/>
    <property type="project" value="TreeGrafter"/>
</dbReference>
<keyword evidence="4 10" id="KW-0812">Transmembrane</keyword>
<accession>A0A831WRB7</accession>
<protein>
    <submittedName>
        <fullName evidence="15">TonB-dependent receptor</fullName>
    </submittedName>
</protein>
<evidence type="ECO:0000256" key="10">
    <source>
        <dbReference type="PROSITE-ProRule" id="PRU01360"/>
    </source>
</evidence>
<evidence type="ECO:0000256" key="4">
    <source>
        <dbReference type="ARBA" id="ARBA00022692"/>
    </source>
</evidence>
<name>A0A831WRB7_PROAE</name>
<dbReference type="SUPFAM" id="SSF56935">
    <property type="entry name" value="Porins"/>
    <property type="match status" value="1"/>
</dbReference>
<evidence type="ECO:0000256" key="11">
    <source>
        <dbReference type="RuleBase" id="RU003357"/>
    </source>
</evidence>
<dbReference type="InterPro" id="IPR039426">
    <property type="entry name" value="TonB-dep_rcpt-like"/>
</dbReference>
<sequence length="658" mass="71534">MKKKRFLVFLAAGLLASGAVSAEELASDSALMSYRGEELVVTANRVEESKKEVSSSVTIISREQIENSPANDLGELLAEQSIGHIQKYPGTKTTVGIRAFRSDAHGNDLQGKVLVLLNGRRAGTGNLSKIATANVERIEIVKGPAAVQYGSAAMGGVINVITRRGSGKPSLFVEHKTGSFDFKETTGGVSGASNGLDYSATYSFSEMGDYATASGVDYLNTGFDGRESASVHAGYEFSGGQRIGVILHHNSVDVSGSPSYLVRNDLSSYTVESNRSADIVFTAPAGGGLFNWQLRYFFGEDKYGYRSPSSGYSSDTDVEQKGANWQLFYDGDAVDMTAGFDWLHYDLESTLSPKSSSYQNPAVFLLAKTLMFDESLALSGGVRYDSYNVSIHSDEGGDESTDNVTGNAGVAWNATDHVRFRVNYATGFRMPSAGELAGYYPYYGGGFYEGNPDLNPEKSATFEGGINIDSGSFQSSLTYFYSDFTDKIQEKALLSGNRTWENIGGATIAGFEGEFSWGTRFDFVGTNLSVTPFVSFTWLTEYNDDENGDYLLYTPEWNSSAGVRFHESSGFKGAFTVSSFGKTHIQDYVTSWAGSVIRKGSFSVANLMISKTFSLDKPFGKSVTVRGEIENMFDRDYEYVNGYPMPGRSFNLGLRMDI</sequence>
<dbReference type="AlphaFoldDB" id="A0A831WRB7"/>
<evidence type="ECO:0000256" key="6">
    <source>
        <dbReference type="ARBA" id="ARBA00023077"/>
    </source>
</evidence>
<feature type="domain" description="TonB-dependent receptor plug" evidence="14">
    <location>
        <begin position="50"/>
        <end position="157"/>
    </location>
</feature>
<reference evidence="15" key="1">
    <citation type="journal article" date="2020" name="mSystems">
        <title>Genome- and Community-Level Interaction Insights into Carbon Utilization and Element Cycling Functions of Hydrothermarchaeota in Hydrothermal Sediment.</title>
        <authorList>
            <person name="Zhou Z."/>
            <person name="Liu Y."/>
            <person name="Xu W."/>
            <person name="Pan J."/>
            <person name="Luo Z.H."/>
            <person name="Li M."/>
        </authorList>
    </citation>
    <scope>NUCLEOTIDE SEQUENCE [LARGE SCALE GENOMIC DNA]</scope>
    <source>
        <strain evidence="15">SpSt-1181</strain>
    </source>
</reference>
<evidence type="ECO:0000256" key="12">
    <source>
        <dbReference type="SAM" id="SignalP"/>
    </source>
</evidence>
<comment type="similarity">
    <text evidence="10 11">Belongs to the TonB-dependent receptor family.</text>
</comment>
<evidence type="ECO:0000313" key="15">
    <source>
        <dbReference type="EMBL" id="HED30670.1"/>
    </source>
</evidence>
<keyword evidence="7 10" id="KW-0472">Membrane</keyword>
<dbReference type="Gene3D" id="2.170.130.10">
    <property type="entry name" value="TonB-dependent receptor, plug domain"/>
    <property type="match status" value="1"/>
</dbReference>
<feature type="domain" description="TonB-dependent receptor-like beta-barrel" evidence="13">
    <location>
        <begin position="189"/>
        <end position="631"/>
    </location>
</feature>